<evidence type="ECO:0000313" key="5">
    <source>
        <dbReference type="Proteomes" id="UP000027946"/>
    </source>
</evidence>
<dbReference type="SUPFAM" id="SSF69304">
    <property type="entry name" value="Tricorn protease N-terminal domain"/>
    <property type="match status" value="1"/>
</dbReference>
<organism evidence="4 5">
    <name type="scientific">Peptoclostridium litorale DSM 5388</name>
    <dbReference type="NCBI Taxonomy" id="1121324"/>
    <lineage>
        <taxon>Bacteria</taxon>
        <taxon>Bacillati</taxon>
        <taxon>Bacillota</taxon>
        <taxon>Clostridia</taxon>
        <taxon>Peptostreptococcales</taxon>
        <taxon>Peptoclostridiaceae</taxon>
        <taxon>Peptoclostridium</taxon>
    </lineage>
</organism>
<evidence type="ECO:0000313" key="4">
    <source>
        <dbReference type="EMBL" id="KDR95493.1"/>
    </source>
</evidence>
<name>A0A069RFC5_PEPLI</name>
<evidence type="ECO:0008006" key="6">
    <source>
        <dbReference type="Google" id="ProtNLM"/>
    </source>
</evidence>
<dbReference type="OrthoDB" id="9785345at2"/>
<dbReference type="PANTHER" id="PTHR32256">
    <property type="match status" value="1"/>
</dbReference>
<dbReference type="Gene3D" id="3.30.457.10">
    <property type="entry name" value="Copper amine oxidase-like, N-terminal domain"/>
    <property type="match status" value="2"/>
</dbReference>
<gene>
    <name evidence="4" type="ORF">CLIT_10c02200</name>
</gene>
<feature type="chain" id="PRO_5010201209" description="Copper amine oxidase-like N-terminal domain-containing protein" evidence="1">
    <location>
        <begin position="26"/>
        <end position="486"/>
    </location>
</feature>
<dbReference type="eggNOG" id="COG2998">
    <property type="taxonomic scope" value="Bacteria"/>
</dbReference>
<dbReference type="eggNOG" id="COG0823">
    <property type="taxonomic scope" value="Bacteria"/>
</dbReference>
<dbReference type="InterPro" id="IPR032485">
    <property type="entry name" value="LRP1-like_beta_prop"/>
</dbReference>
<dbReference type="InterPro" id="IPR012854">
    <property type="entry name" value="Cu_amine_oxidase-like_N"/>
</dbReference>
<keyword evidence="5" id="KW-1185">Reference proteome</keyword>
<dbReference type="InterPro" id="IPR053369">
    <property type="entry name" value="SrfA-induced_signal"/>
</dbReference>
<evidence type="ECO:0000259" key="2">
    <source>
        <dbReference type="Pfam" id="PF07833"/>
    </source>
</evidence>
<feature type="signal peptide" evidence="1">
    <location>
        <begin position="1"/>
        <end position="25"/>
    </location>
</feature>
<feature type="domain" description="Copper amine oxidase-like N-terminal" evidence="2">
    <location>
        <begin position="63"/>
        <end position="153"/>
    </location>
</feature>
<feature type="domain" description="Prolow-density lipoprotein receptor-related protein 1-like beta-propeller" evidence="3">
    <location>
        <begin position="256"/>
        <end position="480"/>
    </location>
</feature>
<dbReference type="AlphaFoldDB" id="A0A069RFC5"/>
<dbReference type="SUPFAM" id="SSF55383">
    <property type="entry name" value="Copper amine oxidase, domain N"/>
    <property type="match status" value="1"/>
</dbReference>
<accession>A0A069RFC5</accession>
<sequence>MYSLFKKVTATAMLIIALGASSVFADFDKLNETLQHCVILKVSRPYALAGGGKKPIDRSQGGTSPFISDGRTFVPARFISEAFGAAVDWDSASSTVTVSIDGDTISFRTGSSVMCVNSIEKQIDAPAQLVNGRIFIPLRTLSESLEKSVRWVDGIIFISDNEPVIQESDMKALGLFFNEDIRGNTSSNMRNGGFVCTYDGWIYYVNESDSRKIYRMRDDKTGIEKVSDIECVQDINIANGFIYAFGGLEGTLNDGIYKININSFGEYDFLIADPGNSTVVGDYIYYIDYSGDLRNLCRIKTDGTEPEVLYGKDCNSFEVAGENIYFTDEVYIGGGSIPTYTLYKMDIYGKTLQKIEDTVPFGITVVGDWMYYDCGDIGAEDMFKLFKYNLITGEKIKLTDRPAHDYNMYEDFIYYTTSSLDGNDEMDEMHRISLDGLEDTKIKIGKFFEFNIAGDWIYYTVDHEGRLSFHRMKLDGSNVQDFDGLK</sequence>
<dbReference type="Proteomes" id="UP000027946">
    <property type="component" value="Unassembled WGS sequence"/>
</dbReference>
<reference evidence="4 5" key="1">
    <citation type="submission" date="2014-03" db="EMBL/GenBank/DDBJ databases">
        <title>Genome sequence of Clostridium litorale W6, DSM 5388.</title>
        <authorList>
            <person name="Poehlein A."/>
            <person name="Jagirdar A."/>
            <person name="Khonsari B."/>
            <person name="Chibani C.M."/>
            <person name="Gutierrez Gutierrez D.A."/>
            <person name="Davydova E."/>
            <person name="Alghaithi H.S."/>
            <person name="Nair K.P."/>
            <person name="Dhamotharan K."/>
            <person name="Chandran L."/>
            <person name="G W."/>
            <person name="Daniel R."/>
        </authorList>
    </citation>
    <scope>NUCLEOTIDE SEQUENCE [LARGE SCALE GENOMIC DNA]</scope>
    <source>
        <strain evidence="4 5">W6</strain>
    </source>
</reference>
<dbReference type="PANTHER" id="PTHR32256:SF17">
    <property type="entry name" value="EGF-LIKE DOMAIN-CONTAINING PROTEIN"/>
    <property type="match status" value="1"/>
</dbReference>
<dbReference type="STRING" id="1121324.CLIT_10c02200"/>
<dbReference type="Pfam" id="PF07833">
    <property type="entry name" value="Cu_amine_oxidN1"/>
    <property type="match status" value="1"/>
</dbReference>
<dbReference type="Pfam" id="PF16472">
    <property type="entry name" value="DUF5050"/>
    <property type="match status" value="1"/>
</dbReference>
<protein>
    <recommendedName>
        <fullName evidence="6">Copper amine oxidase-like N-terminal domain-containing protein</fullName>
    </recommendedName>
</protein>
<keyword evidence="1" id="KW-0732">Signal</keyword>
<dbReference type="InterPro" id="IPR036582">
    <property type="entry name" value="Mao_N_sf"/>
</dbReference>
<dbReference type="RefSeq" id="WP_038263778.1">
    <property type="nucleotide sequence ID" value="NZ_FSRH01000010.1"/>
</dbReference>
<evidence type="ECO:0000256" key="1">
    <source>
        <dbReference type="SAM" id="SignalP"/>
    </source>
</evidence>
<evidence type="ECO:0000259" key="3">
    <source>
        <dbReference type="Pfam" id="PF16472"/>
    </source>
</evidence>
<dbReference type="EMBL" id="JJMM01000010">
    <property type="protein sequence ID" value="KDR95493.1"/>
    <property type="molecule type" value="Genomic_DNA"/>
</dbReference>
<comment type="caution">
    <text evidence="4">The sequence shown here is derived from an EMBL/GenBank/DDBJ whole genome shotgun (WGS) entry which is preliminary data.</text>
</comment>
<proteinExistence type="predicted"/>